<proteinExistence type="predicted"/>
<evidence type="ECO:0000259" key="4">
    <source>
        <dbReference type="PROSITE" id="PS50102"/>
    </source>
</evidence>
<organism evidence="5 6">
    <name type="scientific">Amphibalanus amphitrite</name>
    <name type="common">Striped barnacle</name>
    <name type="synonym">Balanus amphitrite</name>
    <dbReference type="NCBI Taxonomy" id="1232801"/>
    <lineage>
        <taxon>Eukaryota</taxon>
        <taxon>Metazoa</taxon>
        <taxon>Ecdysozoa</taxon>
        <taxon>Arthropoda</taxon>
        <taxon>Crustacea</taxon>
        <taxon>Multicrustacea</taxon>
        <taxon>Cirripedia</taxon>
        <taxon>Thoracica</taxon>
        <taxon>Thoracicalcarea</taxon>
        <taxon>Balanomorpha</taxon>
        <taxon>Balanoidea</taxon>
        <taxon>Balanidae</taxon>
        <taxon>Amphibalaninae</taxon>
        <taxon>Amphibalanus</taxon>
    </lineage>
</organism>
<dbReference type="Gene3D" id="3.30.70.330">
    <property type="match status" value="2"/>
</dbReference>
<dbReference type="GO" id="GO:0043488">
    <property type="term" value="P:regulation of mRNA stability"/>
    <property type="evidence" value="ECO:0007669"/>
    <property type="project" value="TreeGrafter"/>
</dbReference>
<dbReference type="OrthoDB" id="439808at2759"/>
<dbReference type="InterPro" id="IPR050825">
    <property type="entry name" value="RBM42_RBP45_47-like"/>
</dbReference>
<keyword evidence="1 2" id="KW-0694">RNA-binding</keyword>
<evidence type="ECO:0000256" key="3">
    <source>
        <dbReference type="SAM" id="MobiDB-lite"/>
    </source>
</evidence>
<dbReference type="InterPro" id="IPR035979">
    <property type="entry name" value="RBD_domain_sf"/>
</dbReference>
<feature type="region of interest" description="Disordered" evidence="3">
    <location>
        <begin position="101"/>
        <end position="131"/>
    </location>
</feature>
<dbReference type="InterPro" id="IPR000504">
    <property type="entry name" value="RRM_dom"/>
</dbReference>
<dbReference type="PROSITE" id="PS50102">
    <property type="entry name" value="RRM"/>
    <property type="match status" value="1"/>
</dbReference>
<comment type="caution">
    <text evidence="5">The sequence shown here is derived from an EMBL/GenBank/DDBJ whole genome shotgun (WGS) entry which is preliminary data.</text>
</comment>
<dbReference type="Proteomes" id="UP000440578">
    <property type="component" value="Unassembled WGS sequence"/>
</dbReference>
<dbReference type="PANTHER" id="PTHR47640:SF5">
    <property type="entry name" value="RRM DOMAIN-CONTAINING PROTEIN"/>
    <property type="match status" value="1"/>
</dbReference>
<accession>A0A6A4VF36</accession>
<sequence>MERCRAEAASVELGTGKLKWPSRPPPPPHAATLEAHAPFHVVFGKQGAQLAAAKIDADPYVRASLERQHLTAMLAAMPTLMMPGAPTITTMANPAPIPVAQHKMDGSPPHSKAGSSNKSGHWHDSPSTEGHYREYCRLGPAELCGGGPSRARQAGPCRKRIAYKLFGAVADEKWRNVRSVRGPAEHFHIFVGDLSPEIETHTLRDAFAPFGEISRRAAPTRAMPPGSALTAALTSQAAHIAFQPPTQTGVIQASPSLHTTTVGSGDRIKTDQRSARRFSRRVCRDCRVVRDPQTQKSKGYGFVSFVKKMEAENAITAMSGQYLGSRNIRTNWATRKPPAPKNDRE</sequence>
<reference evidence="5 6" key="1">
    <citation type="submission" date="2019-07" db="EMBL/GenBank/DDBJ databases">
        <title>Draft genome assembly of a fouling barnacle, Amphibalanus amphitrite (Darwin, 1854): The first reference genome for Thecostraca.</title>
        <authorList>
            <person name="Kim W."/>
        </authorList>
    </citation>
    <scope>NUCLEOTIDE SEQUENCE [LARGE SCALE GENOMIC DNA]</scope>
    <source>
        <strain evidence="5">SNU_AA5</strain>
        <tissue evidence="5">Soma without cirri and trophi</tissue>
    </source>
</reference>
<dbReference type="GO" id="GO:0003729">
    <property type="term" value="F:mRNA binding"/>
    <property type="evidence" value="ECO:0007669"/>
    <property type="project" value="InterPro"/>
</dbReference>
<dbReference type="SUPFAM" id="SSF54928">
    <property type="entry name" value="RNA-binding domain, RBD"/>
    <property type="match status" value="2"/>
</dbReference>
<evidence type="ECO:0000256" key="2">
    <source>
        <dbReference type="PROSITE-ProRule" id="PRU00176"/>
    </source>
</evidence>
<dbReference type="PANTHER" id="PTHR47640">
    <property type="entry name" value="TRNA SELENOCYSTEINE 1-ASSOCIATED PROTEIN 1-RELATED-RELATED"/>
    <property type="match status" value="1"/>
</dbReference>
<feature type="domain" description="RRM" evidence="4">
    <location>
        <begin position="187"/>
        <end position="335"/>
    </location>
</feature>
<evidence type="ECO:0000313" key="5">
    <source>
        <dbReference type="EMBL" id="KAF0289082.1"/>
    </source>
</evidence>
<gene>
    <name evidence="5" type="primary">TIAL1</name>
    <name evidence="5" type="ORF">FJT64_012593</name>
</gene>
<dbReference type="GO" id="GO:0010494">
    <property type="term" value="C:cytoplasmic stress granule"/>
    <property type="evidence" value="ECO:0007669"/>
    <property type="project" value="TreeGrafter"/>
</dbReference>
<dbReference type="AlphaFoldDB" id="A0A6A4VF36"/>
<name>A0A6A4VF36_AMPAM</name>
<feature type="compositionally biased region" description="Basic and acidic residues" evidence="3">
    <location>
        <begin position="121"/>
        <end position="131"/>
    </location>
</feature>
<dbReference type="InterPro" id="IPR012677">
    <property type="entry name" value="Nucleotide-bd_a/b_plait_sf"/>
</dbReference>
<dbReference type="SMART" id="SM00360">
    <property type="entry name" value="RRM"/>
    <property type="match status" value="1"/>
</dbReference>
<protein>
    <submittedName>
        <fullName evidence="5">Nucleolysin TIAR</fullName>
    </submittedName>
</protein>
<dbReference type="Pfam" id="PF00076">
    <property type="entry name" value="RRM_1"/>
    <property type="match status" value="1"/>
</dbReference>
<keyword evidence="6" id="KW-1185">Reference proteome</keyword>
<dbReference type="GO" id="GO:0000184">
    <property type="term" value="P:nuclear-transcribed mRNA catabolic process, nonsense-mediated decay"/>
    <property type="evidence" value="ECO:0007669"/>
    <property type="project" value="TreeGrafter"/>
</dbReference>
<evidence type="ECO:0000256" key="1">
    <source>
        <dbReference type="ARBA" id="ARBA00022884"/>
    </source>
</evidence>
<dbReference type="EMBL" id="VIIS01002062">
    <property type="protein sequence ID" value="KAF0289082.1"/>
    <property type="molecule type" value="Genomic_DNA"/>
</dbReference>
<dbReference type="GO" id="GO:0034063">
    <property type="term" value="P:stress granule assembly"/>
    <property type="evidence" value="ECO:0007669"/>
    <property type="project" value="TreeGrafter"/>
</dbReference>
<evidence type="ECO:0000313" key="6">
    <source>
        <dbReference type="Proteomes" id="UP000440578"/>
    </source>
</evidence>